<comment type="caution">
    <text evidence="2">The sequence shown here is derived from an EMBL/GenBank/DDBJ whole genome shotgun (WGS) entry which is preliminary data.</text>
</comment>
<sequence length="301" mass="35057">MFLKERYESDELKVLKVLKTRLDLPEKENQYYLNLQKGFEGEVMFDGYLHQVGIQTIVLNDLLLEWSHSHFQIDSIMILQQLIKLFEVKNFEGEYYFDGDKLKKLNGTEIKNPLLQLERNVSLLRQLLNSIGIKIPIEPYLIFVNPDFTLYQAPLDSRIILPTNLNRFIEKINKRISALNQYHVRLSEKLLASHITKSPYSKVPHYDYSQLRKGVFCQTCGTGIAEYHSLILTCPKCGKPVNTKSALLRSIEEYQTLFPSEKLSTNTIYEWSGELISKRTIGQTLKENLIVSGYGQWSYYE</sequence>
<dbReference type="OrthoDB" id="2164794at2"/>
<evidence type="ECO:0000259" key="1">
    <source>
        <dbReference type="PROSITE" id="PS50965"/>
    </source>
</evidence>
<dbReference type="RefSeq" id="WP_044395394.1">
    <property type="nucleotide sequence ID" value="NZ_JXIQ01000128.1"/>
</dbReference>
<dbReference type="Pfam" id="PF08378">
    <property type="entry name" value="NERD"/>
    <property type="match status" value="1"/>
</dbReference>
<accession>A0A0D6Z7T1</accession>
<feature type="domain" description="NERD" evidence="1">
    <location>
        <begin position="37"/>
        <end position="147"/>
    </location>
</feature>
<gene>
    <name evidence="2" type="ORF">UB32_15695</name>
</gene>
<dbReference type="EMBL" id="JXIQ01000128">
    <property type="protein sequence ID" value="KIY21086.1"/>
    <property type="molecule type" value="Genomic_DNA"/>
</dbReference>
<dbReference type="PROSITE" id="PS50965">
    <property type="entry name" value="NERD"/>
    <property type="match status" value="1"/>
</dbReference>
<dbReference type="PATRIC" id="fig|285983.3.peg.2204"/>
<dbReference type="Proteomes" id="UP000032512">
    <property type="component" value="Unassembled WGS sequence"/>
</dbReference>
<protein>
    <recommendedName>
        <fullName evidence="1">NERD domain-containing protein</fullName>
    </recommendedName>
</protein>
<dbReference type="AlphaFoldDB" id="A0A0D6Z7T1"/>
<evidence type="ECO:0000313" key="2">
    <source>
        <dbReference type="EMBL" id="KIY21086.1"/>
    </source>
</evidence>
<reference evidence="2 3" key="1">
    <citation type="submission" date="2015-01" db="EMBL/GenBank/DDBJ databases">
        <title>Draft genome sequences of the supercritical CO2 tolerant bacteria Bacillus subterraneus MITOT1 and Bacillus cereus MIT0214.</title>
        <authorList>
            <person name="Peet K.C."/>
            <person name="Thompson J.R."/>
        </authorList>
    </citation>
    <scope>NUCLEOTIDE SEQUENCE [LARGE SCALE GENOMIC DNA]</scope>
    <source>
        <strain evidence="2 3">MITOT1</strain>
    </source>
</reference>
<dbReference type="InterPro" id="IPR011528">
    <property type="entry name" value="NERD"/>
</dbReference>
<proteinExistence type="predicted"/>
<organism evidence="2 3">
    <name type="scientific">Mesobacillus subterraneus</name>
    <dbReference type="NCBI Taxonomy" id="285983"/>
    <lineage>
        <taxon>Bacteria</taxon>
        <taxon>Bacillati</taxon>
        <taxon>Bacillota</taxon>
        <taxon>Bacilli</taxon>
        <taxon>Bacillales</taxon>
        <taxon>Bacillaceae</taxon>
        <taxon>Mesobacillus</taxon>
    </lineage>
</organism>
<keyword evidence="3" id="KW-1185">Reference proteome</keyword>
<name>A0A0D6Z7T1_9BACI</name>
<evidence type="ECO:0000313" key="3">
    <source>
        <dbReference type="Proteomes" id="UP000032512"/>
    </source>
</evidence>